<dbReference type="InterPro" id="IPR011067">
    <property type="entry name" value="Plasmid_toxin/cell-grow_inhib"/>
</dbReference>
<dbReference type="RefSeq" id="WP_103114966.1">
    <property type="nucleotide sequence ID" value="NZ_PPFX01000011.1"/>
</dbReference>
<evidence type="ECO:0000256" key="6">
    <source>
        <dbReference type="ARBA" id="ARBA00029628"/>
    </source>
</evidence>
<dbReference type="OrthoDB" id="9813510at2"/>
<dbReference type="SUPFAM" id="SSF50118">
    <property type="entry name" value="Cell growth inhibitor/plasmid maintenance toxic component"/>
    <property type="match status" value="1"/>
</dbReference>
<keyword evidence="3" id="KW-0678">Repressor</keyword>
<evidence type="ECO:0000313" key="8">
    <source>
        <dbReference type="EMBL" id="PNU20534.1"/>
    </source>
</evidence>
<evidence type="ECO:0000256" key="4">
    <source>
        <dbReference type="ARBA" id="ARBA00023015"/>
    </source>
</evidence>
<comment type="similarity">
    <text evidence="1">Belongs to the CcdB toxin family.</text>
</comment>
<dbReference type="EMBL" id="PPFX01000011">
    <property type="protein sequence ID" value="PNU20534.1"/>
    <property type="molecule type" value="Genomic_DNA"/>
</dbReference>
<evidence type="ECO:0000313" key="9">
    <source>
        <dbReference type="Proteomes" id="UP000236340"/>
    </source>
</evidence>
<keyword evidence="5" id="KW-0804">Transcription</keyword>
<name>A0A2K2HB50_9BACT</name>
<reference evidence="8 9" key="1">
    <citation type="journal article" date="2018" name="Genome Announc.">
        <title>Genome Sequence of Geothermobacter sp. HR-1 Iron Reducer from the Loihi Seamount.</title>
        <authorList>
            <person name="Smith H."/>
            <person name="Abuyen K."/>
            <person name="Tremblay J."/>
            <person name="Savalia P."/>
            <person name="Perez-Rodriguez I."/>
            <person name="Emerson D."/>
            <person name="Tully B."/>
            <person name="Amend J."/>
        </authorList>
    </citation>
    <scope>NUCLEOTIDE SEQUENCE [LARGE SCALE GENOMIC DNA]</scope>
    <source>
        <strain evidence="8 9">HR-1</strain>
    </source>
</reference>
<dbReference type="GO" id="GO:0008657">
    <property type="term" value="F:DNA topoisomerase type II (double strand cut, ATP-hydrolyzing) inhibitor activity"/>
    <property type="evidence" value="ECO:0007669"/>
    <property type="project" value="InterPro"/>
</dbReference>
<evidence type="ECO:0000256" key="1">
    <source>
        <dbReference type="ARBA" id="ARBA00005230"/>
    </source>
</evidence>
<evidence type="ECO:0000256" key="2">
    <source>
        <dbReference type="ARBA" id="ARBA00015075"/>
    </source>
</evidence>
<organism evidence="8 9">
    <name type="scientific">Geothermobacter hydrogeniphilus</name>
    <dbReference type="NCBI Taxonomy" id="1969733"/>
    <lineage>
        <taxon>Bacteria</taxon>
        <taxon>Pseudomonadati</taxon>
        <taxon>Thermodesulfobacteriota</taxon>
        <taxon>Desulfuromonadia</taxon>
        <taxon>Desulfuromonadales</taxon>
        <taxon>Geothermobacteraceae</taxon>
        <taxon>Geothermobacter</taxon>
    </lineage>
</organism>
<dbReference type="Gene3D" id="2.30.30.110">
    <property type="match status" value="1"/>
</dbReference>
<keyword evidence="4" id="KW-0805">Transcription regulation</keyword>
<evidence type="ECO:0000256" key="7">
    <source>
        <dbReference type="ARBA" id="ARBA00033135"/>
    </source>
</evidence>
<dbReference type="AlphaFoldDB" id="A0A2K2HB50"/>
<sequence>MAQFDVYENEEPDSKEVIPFLLDVQHDLHNTLVTRAVVPLVLVCSASEVVAKLCPRFTVGGRDVMMSTPEMAGYPAGELRNKVASLEGSRGEILAAIDFLLHGF</sequence>
<evidence type="ECO:0000256" key="3">
    <source>
        <dbReference type="ARBA" id="ARBA00022491"/>
    </source>
</evidence>
<dbReference type="Proteomes" id="UP000236340">
    <property type="component" value="Unassembled WGS sequence"/>
</dbReference>
<dbReference type="InterPro" id="IPR002712">
    <property type="entry name" value="CcdB"/>
</dbReference>
<comment type="caution">
    <text evidence="8">The sequence shown here is derived from an EMBL/GenBank/DDBJ whole genome shotgun (WGS) entry which is preliminary data.</text>
</comment>
<gene>
    <name evidence="8" type="ORF">C2E25_06565</name>
</gene>
<accession>A0A2K2HB50</accession>
<dbReference type="GO" id="GO:0006276">
    <property type="term" value="P:plasmid maintenance"/>
    <property type="evidence" value="ECO:0007669"/>
    <property type="project" value="InterPro"/>
</dbReference>
<protein>
    <recommendedName>
        <fullName evidence="2">Toxin CcdB</fullName>
    </recommendedName>
    <alternativeName>
        <fullName evidence="7">Cytotoxic protein CcdB</fullName>
    </alternativeName>
    <alternativeName>
        <fullName evidence="6">Protein LetD</fullName>
    </alternativeName>
</protein>
<evidence type="ECO:0000256" key="5">
    <source>
        <dbReference type="ARBA" id="ARBA00023163"/>
    </source>
</evidence>
<dbReference type="Pfam" id="PF01845">
    <property type="entry name" value="CcdB"/>
    <property type="match status" value="1"/>
</dbReference>
<proteinExistence type="inferred from homology"/>